<feature type="transmembrane region" description="Helical" evidence="4">
    <location>
        <begin position="106"/>
        <end position="129"/>
    </location>
</feature>
<feature type="domain" description="Major facilitator superfamily (MFS) profile" evidence="5">
    <location>
        <begin position="16"/>
        <end position="422"/>
    </location>
</feature>
<dbReference type="PROSITE" id="PS50850">
    <property type="entry name" value="MFS"/>
    <property type="match status" value="1"/>
</dbReference>
<name>A0A2A5B679_9GAMM</name>
<dbReference type="PANTHER" id="PTHR11360:SF290">
    <property type="entry name" value="MONOCARBOXYLATE MFS PERMEASE"/>
    <property type="match status" value="1"/>
</dbReference>
<feature type="transmembrane region" description="Helical" evidence="4">
    <location>
        <begin position="52"/>
        <end position="74"/>
    </location>
</feature>
<feature type="transmembrane region" description="Helical" evidence="4">
    <location>
        <begin position="303"/>
        <end position="323"/>
    </location>
</feature>
<sequence>MSESASEEIYYGWKIVAAIMFMLTFTSGLSFYNHSIYLNALAAQPAFDVQTASFAVSIFFLTGGVAGLGVAKWVQEYDPRYCIIAGAVIACLSLNALAYVETVWQLFLTYSFFGVGFAASAIIPATTLVTRWFHKRRAMALSIASTGLSLGGVILTPLCVLLVESFGFKTAVPYMGVMYLIGVVPVTWIWLRASPESMGLAIDGGKLAEPGGSAVNVSSNTAAQQTHSSLDGISFKEARGGGVFWGISLAYIFLMLAQVGGIAHQYGLAREILSESETAIAVAILPVASIVGRLLGGWLIDQISIRVFAICMMILQATSLVLLSSSFSVLTLCLGLAMFGASVGNLLMLQPLLIAEAFGVRDYAKIFSVANLMSSWGTAAGPAVLGFAYVASGNQYSLSYFLAALAGAFGLLLFLVAGKINRHPKN</sequence>
<evidence type="ECO:0000256" key="4">
    <source>
        <dbReference type="SAM" id="Phobius"/>
    </source>
</evidence>
<gene>
    <name evidence="6" type="ORF">COA96_03900</name>
</gene>
<evidence type="ECO:0000256" key="3">
    <source>
        <dbReference type="ARBA" id="ARBA00023136"/>
    </source>
</evidence>
<comment type="caution">
    <text evidence="6">The sequence shown here is derived from an EMBL/GenBank/DDBJ whole genome shotgun (WGS) entry which is preliminary data.</text>
</comment>
<feature type="transmembrane region" description="Helical" evidence="4">
    <location>
        <begin position="397"/>
        <end position="417"/>
    </location>
</feature>
<dbReference type="AlphaFoldDB" id="A0A2A5B679"/>
<dbReference type="Gene3D" id="1.20.1250.20">
    <property type="entry name" value="MFS general substrate transporter like domains"/>
    <property type="match status" value="2"/>
</dbReference>
<evidence type="ECO:0000256" key="2">
    <source>
        <dbReference type="ARBA" id="ARBA00022989"/>
    </source>
</evidence>
<dbReference type="EMBL" id="NVVJ01000008">
    <property type="protein sequence ID" value="PCJ27067.1"/>
    <property type="molecule type" value="Genomic_DNA"/>
</dbReference>
<evidence type="ECO:0000313" key="6">
    <source>
        <dbReference type="EMBL" id="PCJ27067.1"/>
    </source>
</evidence>
<dbReference type="InterPro" id="IPR036259">
    <property type="entry name" value="MFS_trans_sf"/>
</dbReference>
<organism evidence="6 7">
    <name type="scientific">SAR86 cluster bacterium</name>
    <dbReference type="NCBI Taxonomy" id="2030880"/>
    <lineage>
        <taxon>Bacteria</taxon>
        <taxon>Pseudomonadati</taxon>
        <taxon>Pseudomonadota</taxon>
        <taxon>Gammaproteobacteria</taxon>
        <taxon>SAR86 cluster</taxon>
    </lineage>
</organism>
<evidence type="ECO:0000259" key="5">
    <source>
        <dbReference type="PROSITE" id="PS50850"/>
    </source>
</evidence>
<dbReference type="Pfam" id="PF07690">
    <property type="entry name" value="MFS_1"/>
    <property type="match status" value="1"/>
</dbReference>
<dbReference type="InterPro" id="IPR011701">
    <property type="entry name" value="MFS"/>
</dbReference>
<evidence type="ECO:0000313" key="7">
    <source>
        <dbReference type="Proteomes" id="UP000218327"/>
    </source>
</evidence>
<dbReference type="SUPFAM" id="SSF103473">
    <property type="entry name" value="MFS general substrate transporter"/>
    <property type="match status" value="1"/>
</dbReference>
<dbReference type="PANTHER" id="PTHR11360">
    <property type="entry name" value="MONOCARBOXYLATE TRANSPORTER"/>
    <property type="match status" value="1"/>
</dbReference>
<keyword evidence="1 4" id="KW-0812">Transmembrane</keyword>
<feature type="transmembrane region" description="Helical" evidence="4">
    <location>
        <begin position="329"/>
        <end position="354"/>
    </location>
</feature>
<accession>A0A2A5B679</accession>
<dbReference type="InterPro" id="IPR050327">
    <property type="entry name" value="Proton-linked_MCT"/>
</dbReference>
<dbReference type="InterPro" id="IPR020846">
    <property type="entry name" value="MFS_dom"/>
</dbReference>
<feature type="transmembrane region" description="Helical" evidence="4">
    <location>
        <begin position="12"/>
        <end position="32"/>
    </location>
</feature>
<reference evidence="7" key="1">
    <citation type="submission" date="2017-08" db="EMBL/GenBank/DDBJ databases">
        <title>A dynamic microbial community with high functional redundancy inhabits the cold, oxic subseafloor aquifer.</title>
        <authorList>
            <person name="Tully B.J."/>
            <person name="Wheat C.G."/>
            <person name="Glazer B.T."/>
            <person name="Huber J.A."/>
        </authorList>
    </citation>
    <scope>NUCLEOTIDE SEQUENCE [LARGE SCALE GENOMIC DNA]</scope>
</reference>
<protein>
    <submittedName>
        <fullName evidence="6">MFS transporter</fullName>
    </submittedName>
</protein>
<feature type="transmembrane region" description="Helical" evidence="4">
    <location>
        <begin position="243"/>
        <end position="266"/>
    </location>
</feature>
<feature type="transmembrane region" description="Helical" evidence="4">
    <location>
        <begin position="278"/>
        <end position="296"/>
    </location>
</feature>
<dbReference type="GO" id="GO:0022857">
    <property type="term" value="F:transmembrane transporter activity"/>
    <property type="evidence" value="ECO:0007669"/>
    <property type="project" value="InterPro"/>
</dbReference>
<feature type="transmembrane region" description="Helical" evidence="4">
    <location>
        <begin position="366"/>
        <end position="391"/>
    </location>
</feature>
<dbReference type="Proteomes" id="UP000218327">
    <property type="component" value="Unassembled WGS sequence"/>
</dbReference>
<feature type="transmembrane region" description="Helical" evidence="4">
    <location>
        <begin position="141"/>
        <end position="166"/>
    </location>
</feature>
<proteinExistence type="predicted"/>
<keyword evidence="2 4" id="KW-1133">Transmembrane helix</keyword>
<keyword evidence="3 4" id="KW-0472">Membrane</keyword>
<evidence type="ECO:0000256" key="1">
    <source>
        <dbReference type="ARBA" id="ARBA00022692"/>
    </source>
</evidence>
<feature type="transmembrane region" description="Helical" evidence="4">
    <location>
        <begin position="81"/>
        <end position="100"/>
    </location>
</feature>
<feature type="transmembrane region" description="Helical" evidence="4">
    <location>
        <begin position="172"/>
        <end position="191"/>
    </location>
</feature>